<accession>A0ABY6KE10</accession>
<name>A0ABY6KE10_9ARAC</name>
<evidence type="ECO:0000313" key="2">
    <source>
        <dbReference type="EMBL" id="UYV67008.1"/>
    </source>
</evidence>
<sequence>MLDALFPYQPDYEENEHISHLMMNAEEARQLARLQALNAQDIDEELYDSRHKPVYYDVGDLVWVFTPVRKVGLSEKLLKKYFGPYRITKKLSDVNYEVTTVDESRRNARLYLYDLKYFGPRGFLRNQELGI</sequence>
<dbReference type="EMBL" id="CP092866">
    <property type="protein sequence ID" value="UYV67008.1"/>
    <property type="molecule type" value="Genomic_DNA"/>
</dbReference>
<dbReference type="Pfam" id="PF22938">
    <property type="entry name" value="Integrase_p58_C"/>
    <property type="match status" value="1"/>
</dbReference>
<protein>
    <recommendedName>
        <fullName evidence="1">Integrase p58-like C-terminal domain-containing protein</fullName>
    </recommendedName>
</protein>
<keyword evidence="3" id="KW-1185">Reference proteome</keyword>
<proteinExistence type="predicted"/>
<dbReference type="InterPro" id="IPR054465">
    <property type="entry name" value="Integrase_p58-like_C"/>
</dbReference>
<organism evidence="2 3">
    <name type="scientific">Cordylochernes scorpioides</name>
    <dbReference type="NCBI Taxonomy" id="51811"/>
    <lineage>
        <taxon>Eukaryota</taxon>
        <taxon>Metazoa</taxon>
        <taxon>Ecdysozoa</taxon>
        <taxon>Arthropoda</taxon>
        <taxon>Chelicerata</taxon>
        <taxon>Arachnida</taxon>
        <taxon>Pseudoscorpiones</taxon>
        <taxon>Cheliferoidea</taxon>
        <taxon>Chernetidae</taxon>
        <taxon>Cordylochernes</taxon>
    </lineage>
</organism>
<gene>
    <name evidence="2" type="ORF">LAZ67_4003647</name>
</gene>
<dbReference type="Proteomes" id="UP001235939">
    <property type="component" value="Chromosome 04"/>
</dbReference>
<reference evidence="2 3" key="1">
    <citation type="submission" date="2022-01" db="EMBL/GenBank/DDBJ databases">
        <title>A chromosomal length assembly of Cordylochernes scorpioides.</title>
        <authorList>
            <person name="Zeh D."/>
            <person name="Zeh J."/>
        </authorList>
    </citation>
    <scope>NUCLEOTIDE SEQUENCE [LARGE SCALE GENOMIC DNA]</scope>
    <source>
        <strain evidence="2">IN4F17</strain>
        <tissue evidence="2">Whole Body</tissue>
    </source>
</reference>
<evidence type="ECO:0000259" key="1">
    <source>
        <dbReference type="Pfam" id="PF22938"/>
    </source>
</evidence>
<evidence type="ECO:0000313" key="3">
    <source>
        <dbReference type="Proteomes" id="UP001235939"/>
    </source>
</evidence>
<feature type="domain" description="Integrase p58-like C-terminal" evidence="1">
    <location>
        <begin position="83"/>
        <end position="105"/>
    </location>
</feature>